<evidence type="ECO:0000313" key="2">
    <source>
        <dbReference type="Proteomes" id="UP000007812"/>
    </source>
</evidence>
<keyword evidence="2" id="KW-1185">Reference proteome</keyword>
<sequence length="49" mass="5520">MKPTCKIFHFNYIVDLYFLCVLSYNGSRKTSLIGRGEPPLQILGGLDLS</sequence>
<name>F4G2G8_METCR</name>
<dbReference type="EMBL" id="CP002656">
    <property type="protein sequence ID" value="AEB95016.1"/>
    <property type="molecule type" value="Genomic_DNA"/>
</dbReference>
<proteinExistence type="predicted"/>
<dbReference type="KEGG" id="mcn:Mcup_0911"/>
<organism evidence="1 2">
    <name type="scientific">Metallosphaera cuprina (strain Ar-4)</name>
    <dbReference type="NCBI Taxonomy" id="1006006"/>
    <lineage>
        <taxon>Archaea</taxon>
        <taxon>Thermoproteota</taxon>
        <taxon>Thermoprotei</taxon>
        <taxon>Sulfolobales</taxon>
        <taxon>Sulfolobaceae</taxon>
        <taxon>Metallosphaera</taxon>
    </lineage>
</organism>
<accession>F4G2G8</accession>
<reference evidence="1 2" key="1">
    <citation type="journal article" date="2011" name="J. Bacteriol.">
        <title>Complete genome sequence of Metallosphaera cuprina, a metal sulfide-oxidizing archaeon from a hot spring.</title>
        <authorList>
            <person name="Liu L.J."/>
            <person name="You X.Y."/>
            <person name="Zheng H."/>
            <person name="Wang S."/>
            <person name="Jiang C.Y."/>
            <person name="Liu S.J."/>
        </authorList>
    </citation>
    <scope>NUCLEOTIDE SEQUENCE [LARGE SCALE GENOMIC DNA]</scope>
    <source>
        <strain evidence="1 2">Ar-4</strain>
    </source>
</reference>
<protein>
    <submittedName>
        <fullName evidence="1">Uncharacterized protein</fullName>
    </submittedName>
</protein>
<dbReference type="AlphaFoldDB" id="F4G2G8"/>
<dbReference type="Proteomes" id="UP000007812">
    <property type="component" value="Chromosome"/>
</dbReference>
<gene>
    <name evidence="1" type="ordered locus">Mcup_0911</name>
</gene>
<evidence type="ECO:0000313" key="1">
    <source>
        <dbReference type="EMBL" id="AEB95016.1"/>
    </source>
</evidence>
<dbReference type="HOGENOM" id="CLU_3130821_0_0_2"/>